<dbReference type="Proteomes" id="UP000011615">
    <property type="component" value="Unassembled WGS sequence"/>
</dbReference>
<comment type="caution">
    <text evidence="2">The sequence shown here is derived from an EMBL/GenBank/DDBJ whole genome shotgun (WGS) entry which is preliminary data.</text>
</comment>
<dbReference type="PANTHER" id="PTHR34512:SF30">
    <property type="entry name" value="OUTER MEMBRANE PROTEIN ASSEMBLY FACTOR BAMB"/>
    <property type="match status" value="1"/>
</dbReference>
<dbReference type="InterPro" id="IPR011047">
    <property type="entry name" value="Quinoprotein_ADH-like_sf"/>
</dbReference>
<dbReference type="InterPro" id="IPR015943">
    <property type="entry name" value="WD40/YVTN_repeat-like_dom_sf"/>
</dbReference>
<gene>
    <name evidence="2" type="ORF">C476_03398</name>
</gene>
<dbReference type="Gene3D" id="1.25.10.10">
    <property type="entry name" value="Leucine-rich Repeat Variant"/>
    <property type="match status" value="1"/>
</dbReference>
<dbReference type="eggNOG" id="arCOG02966">
    <property type="taxonomic scope" value="Archaea"/>
</dbReference>
<dbReference type="AlphaFoldDB" id="M0CS07"/>
<dbReference type="SMART" id="SM00564">
    <property type="entry name" value="PQQ"/>
    <property type="match status" value="7"/>
</dbReference>
<dbReference type="PATRIC" id="fig|1230457.4.peg.677"/>
<evidence type="ECO:0000313" key="2">
    <source>
        <dbReference type="EMBL" id="ELZ24664.1"/>
    </source>
</evidence>
<accession>M0CS07</accession>
<sequence>MDGRQRRALERALTTAVAETDGRPVTATLCDELDADGVDRQSLAGEIARLAAAAPDDAAAARDRLVALLEAEDEAVRGYAALALGILTVTGRDDGAALGDAIDETDGRLHAAASLVSGETPTHTDEINTQLSGMGRRLDDEPWAAGLAVLALSVLANESAKLRPTGISKIAAGLGVESPIVRVTAGRTLASMAADDPDSFDAVTDELCAALSDADADVRATASATLADIAELTEALEGDEDRLTTDLRPRLADPDGRVRTRVLRILTAVDAVDALPAVRPLTDDPVPGVAGAATTATERLEYVSGHEVDDGREWPMAGAGPAGTNAVAAGDELGTRPTVQWHLETAGDIEAPPALVGDIVFLADGNGVAALALADGSERWRVESDTAIETTPAVVDDTVYIAGDAVISALEADTGERVWRHAMDEPVRTPPTVSDGTVYVGGETLSAIDVETGQSVWTKSVDDRIVGLAVADGVVYVACDKRVVAFAAANGDQRWETDIALEGTIRSAPAVADGRVYLSCGDTLCVLAAADGERQFRFDTGGRLPASPAVADGTVYVASADGSLYAIDASTGSERWREALGQAVTGPVVLGDTVCLMTTDGRLHALSTADGSQRWESTPDAVGTEPAIAAASGRLCLGSDAGLTAFGADQSSWTASITGLLTGFGDGPGEQ</sequence>
<keyword evidence="3" id="KW-1185">Reference proteome</keyword>
<dbReference type="EMBL" id="AOIT01000017">
    <property type="protein sequence ID" value="ELZ24664.1"/>
    <property type="molecule type" value="Genomic_DNA"/>
</dbReference>
<dbReference type="Gene3D" id="2.130.10.10">
    <property type="entry name" value="YVTN repeat-like/Quinoprotein amine dehydrogenase"/>
    <property type="match status" value="2"/>
</dbReference>
<dbReference type="Pfam" id="PF13360">
    <property type="entry name" value="PQQ_2"/>
    <property type="match status" value="2"/>
</dbReference>
<feature type="domain" description="Pyrrolo-quinoline quinone repeat" evidence="1">
    <location>
        <begin position="527"/>
        <end position="648"/>
    </location>
</feature>
<dbReference type="InterPro" id="IPR011989">
    <property type="entry name" value="ARM-like"/>
</dbReference>
<protein>
    <submittedName>
        <fullName evidence="2">Pyrrolo-quinoline quinone</fullName>
    </submittedName>
</protein>
<proteinExistence type="predicted"/>
<dbReference type="SUPFAM" id="SSF50998">
    <property type="entry name" value="Quinoprotein alcohol dehydrogenase-like"/>
    <property type="match status" value="1"/>
</dbReference>
<name>M0CS07_9EURY</name>
<dbReference type="InterPro" id="IPR018391">
    <property type="entry name" value="PQQ_b-propeller_rpt"/>
</dbReference>
<dbReference type="InterPro" id="IPR016024">
    <property type="entry name" value="ARM-type_fold"/>
</dbReference>
<dbReference type="PANTHER" id="PTHR34512">
    <property type="entry name" value="CELL SURFACE PROTEIN"/>
    <property type="match status" value="1"/>
</dbReference>
<feature type="domain" description="Pyrrolo-quinoline quinone repeat" evidence="1">
    <location>
        <begin position="367"/>
        <end position="459"/>
    </location>
</feature>
<dbReference type="STRING" id="1230457.C476_03398"/>
<dbReference type="SUPFAM" id="SSF48371">
    <property type="entry name" value="ARM repeat"/>
    <property type="match status" value="1"/>
</dbReference>
<reference evidence="2 3" key="1">
    <citation type="journal article" date="2014" name="PLoS Genet.">
        <title>Phylogenetically driven sequencing of extremely halophilic archaea reveals strategies for static and dynamic osmo-response.</title>
        <authorList>
            <person name="Becker E.A."/>
            <person name="Seitzer P.M."/>
            <person name="Tritt A."/>
            <person name="Larsen D."/>
            <person name="Krusor M."/>
            <person name="Yao A.I."/>
            <person name="Wu D."/>
            <person name="Madern D."/>
            <person name="Eisen J.A."/>
            <person name="Darling A.E."/>
            <person name="Facciotti M.T."/>
        </authorList>
    </citation>
    <scope>NUCLEOTIDE SEQUENCE [LARGE SCALE GENOMIC DNA]</scope>
    <source>
        <strain evidence="2 3">JCM 13563</strain>
    </source>
</reference>
<dbReference type="eggNOG" id="arCOG02482">
    <property type="taxonomic scope" value="Archaea"/>
</dbReference>
<evidence type="ECO:0000313" key="3">
    <source>
        <dbReference type="Proteomes" id="UP000011615"/>
    </source>
</evidence>
<evidence type="ECO:0000259" key="1">
    <source>
        <dbReference type="Pfam" id="PF13360"/>
    </source>
</evidence>
<dbReference type="InterPro" id="IPR002372">
    <property type="entry name" value="PQQ_rpt_dom"/>
</dbReference>
<organism evidence="2 3">
    <name type="scientific">Natrinema limicola JCM 13563</name>
    <dbReference type="NCBI Taxonomy" id="1230457"/>
    <lineage>
        <taxon>Archaea</taxon>
        <taxon>Methanobacteriati</taxon>
        <taxon>Methanobacteriota</taxon>
        <taxon>Stenosarchaea group</taxon>
        <taxon>Halobacteria</taxon>
        <taxon>Halobacteriales</taxon>
        <taxon>Natrialbaceae</taxon>
        <taxon>Natrinema</taxon>
    </lineage>
</organism>